<dbReference type="CDD" id="cd06222">
    <property type="entry name" value="RNase_H_like"/>
    <property type="match status" value="1"/>
</dbReference>
<dbReference type="InterPro" id="IPR002156">
    <property type="entry name" value="RNaseH_domain"/>
</dbReference>
<dbReference type="OrthoDB" id="1000780at2759"/>
<dbReference type="PANTHER" id="PTHR47723">
    <property type="entry name" value="OS05G0353850 PROTEIN"/>
    <property type="match status" value="1"/>
</dbReference>
<organism evidence="2 3">
    <name type="scientific">Gossypium anomalum</name>
    <dbReference type="NCBI Taxonomy" id="47600"/>
    <lineage>
        <taxon>Eukaryota</taxon>
        <taxon>Viridiplantae</taxon>
        <taxon>Streptophyta</taxon>
        <taxon>Embryophyta</taxon>
        <taxon>Tracheophyta</taxon>
        <taxon>Spermatophyta</taxon>
        <taxon>Magnoliopsida</taxon>
        <taxon>eudicotyledons</taxon>
        <taxon>Gunneridae</taxon>
        <taxon>Pentapetalae</taxon>
        <taxon>rosids</taxon>
        <taxon>malvids</taxon>
        <taxon>Malvales</taxon>
        <taxon>Malvaceae</taxon>
        <taxon>Malvoideae</taxon>
        <taxon>Gossypium</taxon>
    </lineage>
</organism>
<evidence type="ECO:0000313" key="2">
    <source>
        <dbReference type="EMBL" id="KAG8496150.1"/>
    </source>
</evidence>
<dbReference type="EMBL" id="JAHUZN010000004">
    <property type="protein sequence ID" value="KAG8496150.1"/>
    <property type="molecule type" value="Genomic_DNA"/>
</dbReference>
<accession>A0A8J5ZHW7</accession>
<dbReference type="InterPro" id="IPR012337">
    <property type="entry name" value="RNaseH-like_sf"/>
</dbReference>
<evidence type="ECO:0000313" key="3">
    <source>
        <dbReference type="Proteomes" id="UP000701853"/>
    </source>
</evidence>
<dbReference type="GO" id="GO:0003676">
    <property type="term" value="F:nucleic acid binding"/>
    <property type="evidence" value="ECO:0007669"/>
    <property type="project" value="InterPro"/>
</dbReference>
<protein>
    <recommendedName>
        <fullName evidence="1">RNase H type-1 domain-containing protein</fullName>
    </recommendedName>
</protein>
<keyword evidence="3" id="KW-1185">Reference proteome</keyword>
<gene>
    <name evidence="2" type="ORF">CXB51_009411</name>
</gene>
<proteinExistence type="predicted"/>
<reference evidence="2 3" key="1">
    <citation type="journal article" date="2021" name="bioRxiv">
        <title>The Gossypium anomalum genome as a resource for cotton improvement and evolutionary analysis of hybrid incompatibility.</title>
        <authorList>
            <person name="Grover C.E."/>
            <person name="Yuan D."/>
            <person name="Arick M.A."/>
            <person name="Miller E.R."/>
            <person name="Hu G."/>
            <person name="Peterson D.G."/>
            <person name="Wendel J.F."/>
            <person name="Udall J.A."/>
        </authorList>
    </citation>
    <scope>NUCLEOTIDE SEQUENCE [LARGE SCALE GENOMIC DNA]</scope>
    <source>
        <strain evidence="2">JFW-Udall</strain>
        <tissue evidence="2">Leaf</tissue>
    </source>
</reference>
<dbReference type="Gene3D" id="3.30.420.10">
    <property type="entry name" value="Ribonuclease H-like superfamily/Ribonuclease H"/>
    <property type="match status" value="1"/>
</dbReference>
<dbReference type="Pfam" id="PF13456">
    <property type="entry name" value="RVT_3"/>
    <property type="match status" value="1"/>
</dbReference>
<dbReference type="SUPFAM" id="SSF53098">
    <property type="entry name" value="Ribonuclease H-like"/>
    <property type="match status" value="1"/>
</dbReference>
<name>A0A8J5ZHW7_9ROSI</name>
<feature type="domain" description="RNase H type-1" evidence="1">
    <location>
        <begin position="6"/>
        <end position="126"/>
    </location>
</feature>
<dbReference type="PANTHER" id="PTHR47723:SF19">
    <property type="entry name" value="POLYNUCLEOTIDYL TRANSFERASE, RIBONUCLEASE H-LIKE SUPERFAMILY PROTEIN"/>
    <property type="match status" value="1"/>
</dbReference>
<comment type="caution">
    <text evidence="2">The sequence shown here is derived from an EMBL/GenBank/DDBJ whole genome shotgun (WGS) entry which is preliminary data.</text>
</comment>
<evidence type="ECO:0000259" key="1">
    <source>
        <dbReference type="Pfam" id="PF13456"/>
    </source>
</evidence>
<dbReference type="InterPro" id="IPR044730">
    <property type="entry name" value="RNase_H-like_dom_plant"/>
</dbReference>
<dbReference type="Proteomes" id="UP000701853">
    <property type="component" value="Chromosome 4"/>
</dbReference>
<dbReference type="AlphaFoldDB" id="A0A8J5ZHW7"/>
<dbReference type="InterPro" id="IPR053151">
    <property type="entry name" value="RNase_H-like"/>
</dbReference>
<sequence>MCFYFNTDGATHSVSGFSAARGVIYDGKGQWILGYNRHLGKCTTAVAELWGILDGLLLLQKQGYAEAIIQSDSLENVLSLRDSKFDGSMSSLIRRIHQILAYEEKWSLNYIPRESNQVANTLAKMALKKS</sequence>
<dbReference type="InterPro" id="IPR036397">
    <property type="entry name" value="RNaseH_sf"/>
</dbReference>
<dbReference type="GO" id="GO:0004523">
    <property type="term" value="F:RNA-DNA hybrid ribonuclease activity"/>
    <property type="evidence" value="ECO:0007669"/>
    <property type="project" value="InterPro"/>
</dbReference>